<sequence>MSADREQALAKLRQLRALAPTPAAPPASTPFGRTGIERRTWDAEEAARLVDEHFVPFGTEVLTGTERRETMVWLSGVTEWWTTQDELRALDDLTAGLPLQEVLRICSEEGFTVIGDREVMGDRHIFLLSEDGLFAEVFLNPGPAGDHTPWSLTVYGNLAVEDFLLFARCHDEMRLETAPGGRRVATGRMRWNLCYASGSSGSFRAAMAALRASCQTVTPWEFAPIRGWLGGDSPRGMAGHPSDEIARVARANTRDALDDLPRQVHDLLGPRLMAARPAS</sequence>
<evidence type="ECO:0008006" key="3">
    <source>
        <dbReference type="Google" id="ProtNLM"/>
    </source>
</evidence>
<keyword evidence="2" id="KW-1185">Reference proteome</keyword>
<accession>A0ABR9LK20</accession>
<dbReference type="Proteomes" id="UP000656548">
    <property type="component" value="Unassembled WGS sequence"/>
</dbReference>
<dbReference type="RefSeq" id="WP_192746985.1">
    <property type="nucleotide sequence ID" value="NZ_JADBEJ010000006.1"/>
</dbReference>
<proteinExistence type="predicted"/>
<evidence type="ECO:0000313" key="2">
    <source>
        <dbReference type="Proteomes" id="UP000656548"/>
    </source>
</evidence>
<name>A0ABR9LK20_9PSEU</name>
<organism evidence="1 2">
    <name type="scientific">Amycolatopsis roodepoortensis</name>
    <dbReference type="NCBI Taxonomy" id="700274"/>
    <lineage>
        <taxon>Bacteria</taxon>
        <taxon>Bacillati</taxon>
        <taxon>Actinomycetota</taxon>
        <taxon>Actinomycetes</taxon>
        <taxon>Pseudonocardiales</taxon>
        <taxon>Pseudonocardiaceae</taxon>
        <taxon>Amycolatopsis</taxon>
    </lineage>
</organism>
<comment type="caution">
    <text evidence="1">The sequence shown here is derived from an EMBL/GenBank/DDBJ whole genome shotgun (WGS) entry which is preliminary data.</text>
</comment>
<gene>
    <name evidence="1" type="ORF">H4W30_007502</name>
</gene>
<evidence type="ECO:0000313" key="1">
    <source>
        <dbReference type="EMBL" id="MBE1580421.1"/>
    </source>
</evidence>
<protein>
    <recommendedName>
        <fullName evidence="3">SMI1/KNR4 family protein</fullName>
    </recommendedName>
</protein>
<reference evidence="1 2" key="1">
    <citation type="submission" date="2020-10" db="EMBL/GenBank/DDBJ databases">
        <title>Sequencing the genomes of 1000 actinobacteria strains.</title>
        <authorList>
            <person name="Klenk H.-P."/>
        </authorList>
    </citation>
    <scope>NUCLEOTIDE SEQUENCE [LARGE SCALE GENOMIC DNA]</scope>
    <source>
        <strain evidence="1 2">DSM 46661</strain>
    </source>
</reference>
<dbReference type="EMBL" id="JADBEJ010000006">
    <property type="protein sequence ID" value="MBE1580421.1"/>
    <property type="molecule type" value="Genomic_DNA"/>
</dbReference>